<evidence type="ECO:0000259" key="3">
    <source>
        <dbReference type="PROSITE" id="PS51021"/>
    </source>
</evidence>
<organism evidence="4 5">
    <name type="scientific">Glomus cerebriforme</name>
    <dbReference type="NCBI Taxonomy" id="658196"/>
    <lineage>
        <taxon>Eukaryota</taxon>
        <taxon>Fungi</taxon>
        <taxon>Fungi incertae sedis</taxon>
        <taxon>Mucoromycota</taxon>
        <taxon>Glomeromycotina</taxon>
        <taxon>Glomeromycetes</taxon>
        <taxon>Glomerales</taxon>
        <taxon>Glomeraceae</taxon>
        <taxon>Glomus</taxon>
    </lineage>
</organism>
<dbReference type="InterPro" id="IPR004148">
    <property type="entry name" value="BAR_dom"/>
</dbReference>
<dbReference type="OrthoDB" id="14167at2759"/>
<dbReference type="PROSITE" id="PS51021">
    <property type="entry name" value="BAR"/>
    <property type="match status" value="1"/>
</dbReference>
<evidence type="ECO:0000256" key="1">
    <source>
        <dbReference type="SAM" id="Coils"/>
    </source>
</evidence>
<evidence type="ECO:0000313" key="4">
    <source>
        <dbReference type="EMBL" id="RIA98630.1"/>
    </source>
</evidence>
<feature type="coiled-coil region" evidence="1">
    <location>
        <begin position="124"/>
        <end position="186"/>
    </location>
</feature>
<reference evidence="4 5" key="1">
    <citation type="submission" date="2018-06" db="EMBL/GenBank/DDBJ databases">
        <title>Comparative genomics reveals the genomic features of Rhizophagus irregularis, R. cerebriforme, R. diaphanum and Gigaspora rosea, and their symbiotic lifestyle signature.</title>
        <authorList>
            <person name="Morin E."/>
            <person name="San Clemente H."/>
            <person name="Chen E.C.H."/>
            <person name="De La Providencia I."/>
            <person name="Hainaut M."/>
            <person name="Kuo A."/>
            <person name="Kohler A."/>
            <person name="Murat C."/>
            <person name="Tang N."/>
            <person name="Roy S."/>
            <person name="Loubradou J."/>
            <person name="Henrissat B."/>
            <person name="Grigoriev I.V."/>
            <person name="Corradi N."/>
            <person name="Roux C."/>
            <person name="Martin F.M."/>
        </authorList>
    </citation>
    <scope>NUCLEOTIDE SEQUENCE [LARGE SCALE GENOMIC DNA]</scope>
    <source>
        <strain evidence="4 5">DAOM 227022</strain>
    </source>
</reference>
<feature type="domain" description="BAR" evidence="3">
    <location>
        <begin position="12"/>
        <end position="229"/>
    </location>
</feature>
<dbReference type="STRING" id="658196.A0A397TK79"/>
<dbReference type="AlphaFoldDB" id="A0A397TK79"/>
<dbReference type="Gene3D" id="1.20.1270.60">
    <property type="entry name" value="Arfaptin homology (AH) domain/BAR domain"/>
    <property type="match status" value="1"/>
</dbReference>
<evidence type="ECO:0000256" key="2">
    <source>
        <dbReference type="SAM" id="MobiDB-lite"/>
    </source>
</evidence>
<gene>
    <name evidence="4" type="ORF">C1645_75958</name>
</gene>
<dbReference type="EMBL" id="QKYT01000013">
    <property type="protein sequence ID" value="RIA98630.1"/>
    <property type="molecule type" value="Genomic_DNA"/>
</dbReference>
<sequence>MKKNIGKIKQWANEKVGGHKTQTTDEFQELQQKTDARHSGIDKLHGATSSYIKIMSKKTDSIEEKSKVLHLESLGNTMKVYGEEIGTDTPYGMGLVKFGTANEKIADAQLEYVSRVRDDFLFGLSSSIEEFKQYQQLKKKLESRRLDYDAKLNKVQKSKKEKPELEEEMRAAKEKYEVTMEDINNKMFALSDSEDQHVQELTTFLDAQLEYFKTGYEILESVKKDWVER</sequence>
<keyword evidence="1" id="KW-0175">Coiled coil</keyword>
<dbReference type="GO" id="GO:0005737">
    <property type="term" value="C:cytoplasm"/>
    <property type="evidence" value="ECO:0007669"/>
    <property type="project" value="InterPro"/>
</dbReference>
<dbReference type="Pfam" id="PF03114">
    <property type="entry name" value="BAR"/>
    <property type="match status" value="1"/>
</dbReference>
<feature type="region of interest" description="Disordered" evidence="2">
    <location>
        <begin position="1"/>
        <end position="23"/>
    </location>
</feature>
<keyword evidence="5" id="KW-1185">Reference proteome</keyword>
<protein>
    <recommendedName>
        <fullName evidence="3">BAR domain-containing protein</fullName>
    </recommendedName>
</protein>
<comment type="caution">
    <text evidence="4">The sequence shown here is derived from an EMBL/GenBank/DDBJ whole genome shotgun (WGS) entry which is preliminary data.</text>
</comment>
<name>A0A397TK79_9GLOM</name>
<proteinExistence type="predicted"/>
<dbReference type="InterPro" id="IPR027267">
    <property type="entry name" value="AH/BAR_dom_sf"/>
</dbReference>
<dbReference type="SMART" id="SM00721">
    <property type="entry name" value="BAR"/>
    <property type="match status" value="1"/>
</dbReference>
<evidence type="ECO:0000313" key="5">
    <source>
        <dbReference type="Proteomes" id="UP000265703"/>
    </source>
</evidence>
<dbReference type="SUPFAM" id="SSF103657">
    <property type="entry name" value="BAR/IMD domain-like"/>
    <property type="match status" value="1"/>
</dbReference>
<accession>A0A397TK79</accession>
<dbReference type="Proteomes" id="UP000265703">
    <property type="component" value="Unassembled WGS sequence"/>
</dbReference>